<reference evidence="7" key="1">
    <citation type="submission" date="2020-07" db="EMBL/GenBank/DDBJ databases">
        <title>Clarias magur genome sequencing, assembly and annotation.</title>
        <authorList>
            <person name="Kushwaha B."/>
            <person name="Kumar R."/>
            <person name="Das P."/>
            <person name="Joshi C.G."/>
            <person name="Kumar D."/>
            <person name="Nagpure N.S."/>
            <person name="Pandey M."/>
            <person name="Agarwal S."/>
            <person name="Srivastava S."/>
            <person name="Singh M."/>
            <person name="Sahoo L."/>
            <person name="Jayasankar P."/>
            <person name="Meher P.K."/>
            <person name="Koringa P.G."/>
            <person name="Iquebal M.A."/>
            <person name="Das S.P."/>
            <person name="Bit A."/>
            <person name="Patnaik S."/>
            <person name="Patel N."/>
            <person name="Shah T.M."/>
            <person name="Hinsu A."/>
            <person name="Jena J.K."/>
        </authorList>
    </citation>
    <scope>NUCLEOTIDE SEQUENCE</scope>
    <source>
        <strain evidence="7">CIFAMagur01</strain>
        <tissue evidence="7">Testis</tissue>
    </source>
</reference>
<keyword evidence="3" id="KW-1015">Disulfide bond</keyword>
<dbReference type="Gene3D" id="3.10.20.90">
    <property type="entry name" value="Phosphatidylinositol 3-kinase Catalytic Subunit, Chain A, domain 1"/>
    <property type="match status" value="1"/>
</dbReference>
<dbReference type="CDD" id="cd16134">
    <property type="entry name" value="RA_RASSF8"/>
    <property type="match status" value="1"/>
</dbReference>
<feature type="region of interest" description="Disordered" evidence="5">
    <location>
        <begin position="81"/>
        <end position="103"/>
    </location>
</feature>
<evidence type="ECO:0000259" key="6">
    <source>
        <dbReference type="PROSITE" id="PS50200"/>
    </source>
</evidence>
<dbReference type="PANTHER" id="PTHR11559">
    <property type="entry name" value="CARBOXYLESTERASE"/>
    <property type="match status" value="1"/>
</dbReference>
<keyword evidence="8" id="KW-1185">Reference proteome</keyword>
<evidence type="ECO:0000256" key="3">
    <source>
        <dbReference type="ARBA" id="ARBA00023157"/>
    </source>
</evidence>
<dbReference type="OrthoDB" id="3200163at2759"/>
<dbReference type="EMBL" id="QNUK01000066">
    <property type="protein sequence ID" value="KAF5903904.1"/>
    <property type="molecule type" value="Genomic_DNA"/>
</dbReference>
<dbReference type="InterPro" id="IPR048945">
    <property type="entry name" value="RASSF8/10_RA"/>
</dbReference>
<dbReference type="SMART" id="SM00314">
    <property type="entry name" value="RA"/>
    <property type="match status" value="1"/>
</dbReference>
<dbReference type="PROSITE" id="PS50200">
    <property type="entry name" value="RA"/>
    <property type="match status" value="1"/>
</dbReference>
<dbReference type="Pfam" id="PF21712">
    <property type="entry name" value="RASSF8-10_RA"/>
    <property type="match status" value="1"/>
</dbReference>
<accession>A0A8J4U446</accession>
<dbReference type="Gene3D" id="3.40.50.1820">
    <property type="entry name" value="alpha/beta hydrolase"/>
    <property type="match status" value="2"/>
</dbReference>
<dbReference type="InterPro" id="IPR029058">
    <property type="entry name" value="AB_hydrolase_fold"/>
</dbReference>
<keyword evidence="4" id="KW-0175">Coiled coil</keyword>
<dbReference type="Pfam" id="PF00135">
    <property type="entry name" value="COesterase"/>
    <property type="match status" value="2"/>
</dbReference>
<dbReference type="SUPFAM" id="SSF54236">
    <property type="entry name" value="Ubiquitin-like"/>
    <property type="match status" value="1"/>
</dbReference>
<evidence type="ECO:0000256" key="2">
    <source>
        <dbReference type="ARBA" id="ARBA00022801"/>
    </source>
</evidence>
<proteinExistence type="inferred from homology"/>
<keyword evidence="2 7" id="KW-0378">Hydrolase</keyword>
<dbReference type="InterPro" id="IPR048944">
    <property type="entry name" value="RASSF8_RA"/>
</dbReference>
<feature type="compositionally biased region" description="Basic residues" evidence="5">
    <location>
        <begin position="122"/>
        <end position="131"/>
    </location>
</feature>
<organism evidence="7 8">
    <name type="scientific">Clarias magur</name>
    <name type="common">Asian catfish</name>
    <name type="synonym">Macropteronotus magur</name>
    <dbReference type="NCBI Taxonomy" id="1594786"/>
    <lineage>
        <taxon>Eukaryota</taxon>
        <taxon>Metazoa</taxon>
        <taxon>Chordata</taxon>
        <taxon>Craniata</taxon>
        <taxon>Vertebrata</taxon>
        <taxon>Euteleostomi</taxon>
        <taxon>Actinopterygii</taxon>
        <taxon>Neopterygii</taxon>
        <taxon>Teleostei</taxon>
        <taxon>Ostariophysi</taxon>
        <taxon>Siluriformes</taxon>
        <taxon>Clariidae</taxon>
        <taxon>Clarias</taxon>
    </lineage>
</organism>
<dbReference type="GO" id="GO:0016787">
    <property type="term" value="F:hydrolase activity"/>
    <property type="evidence" value="ECO:0007669"/>
    <property type="project" value="UniProtKB-KW"/>
</dbReference>
<feature type="coiled-coil region" evidence="4">
    <location>
        <begin position="250"/>
        <end position="280"/>
    </location>
</feature>
<evidence type="ECO:0000313" key="8">
    <source>
        <dbReference type="Proteomes" id="UP000727407"/>
    </source>
</evidence>
<feature type="domain" description="Ras-associating" evidence="6">
    <location>
        <begin position="1"/>
        <end position="82"/>
    </location>
</feature>
<feature type="non-terminal residue" evidence="7">
    <location>
        <position position="1327"/>
    </location>
</feature>
<dbReference type="InterPro" id="IPR019826">
    <property type="entry name" value="Carboxylesterase_B_AS"/>
</dbReference>
<feature type="region of interest" description="Disordered" evidence="5">
    <location>
        <begin position="117"/>
        <end position="137"/>
    </location>
</feature>
<evidence type="ECO:0000313" key="7">
    <source>
        <dbReference type="EMBL" id="KAF5903904.1"/>
    </source>
</evidence>
<gene>
    <name evidence="7" type="ORF">DAT39_006389</name>
</gene>
<comment type="caution">
    <text evidence="7">The sequence shown here is derived from an EMBL/GenBank/DDBJ whole genome shotgun (WGS) entry which is preliminary data.</text>
</comment>
<dbReference type="InterPro" id="IPR029071">
    <property type="entry name" value="Ubiquitin-like_domsf"/>
</dbReference>
<dbReference type="SUPFAM" id="SSF53474">
    <property type="entry name" value="alpha/beta-Hydrolases"/>
    <property type="match status" value="2"/>
</dbReference>
<dbReference type="InterPro" id="IPR002018">
    <property type="entry name" value="CarbesteraseB"/>
</dbReference>
<dbReference type="InterPro" id="IPR050309">
    <property type="entry name" value="Type-B_Carboxylest/Lipase"/>
</dbReference>
<sequence length="1327" mass="147969">MELKVWVDGIQRVVCGVTEATTCQEVVIALAQAIGRTGRYTLIEKWRDSERHLAPHESPVASLNTWGQYAGDVQFILHRTGPSLTERPPSEGPPVSRGPERGLHRQSLPIMAKLRAQGERSLRRREPRRKSLTFTGAPRGLRDILNGTRIGDRDSKRCVVLMNSVPQSYSTSPRLPSSRVEELTRLVRLQRESLTVLEQRTEACDAELQVWSQRRPSSEDSWALMTEEMVHLEQQLCRNQVEVEEEEFWASELQIELESERQLEDRLQEVHTRLRACETELGQRLTRLHGMEAGLEAQRQQEQTRENQLWSEGEVKARLQTVKAELKAQAQHTAQLENSCRAVERSLSQSSKRLQESQYELEQLTKELRQVNLQQFIQQTGTKVTVLPVEPSDMEASVPPVPQESGPIVQTKYGALKGEFLRAKGKDTIIHSYLGVPFAKPPVGPLRLSAPQPAEQWRGVRDATKQPYICMQNRELIIEFLNNAYSMTMDVPQVSEDCLYLNIYTPAKPSEDAKLPVMVWIHGGGFSVGSASMFDGHALASYQNVVVVLIQYRLGLLGFFSTGDELAPGNYGLLDQVAALQWVQENIHSFGGDPGLVTIFGESAGGASVSYHILSPLSAGLFRYAIAESGTAAIDPLFTESPLLIAQSVAKAFGCDTSSTKQIVDCIMQLSEEDYLSMNTKEEGFVFKITMDGRFLPKSVDELLQNKEFNKVPFITGVNNDEGGFILLNFLVPQGWTEGLDREQILSLLPKILPDLGGKWLYEIVANEYLGTTHDRIKVRDALREICGDFWFNIPALKVAKHHKDSGAPVYMYEFQHTFSEHQKKRPSFVGSDHSDEIFFVFGGCFANGHLKQDGQFTEEEDKLCRTIMTYWGNFARTGSPNGPGLTPWPEFGAESEYLGIGLEQKPGKNLKRKHYAFITQTLPQLRHETKEDPVVQTKYGSLKGERVTAIGKDTVVYSYLGVPFAKPPMGPLRFTAPQPAEKWQGIRDATKQPYMCIQNREATMDLFANEALSMEIPEVSEDCLYLNIYTPAKPAENTKLPVMVWIHGGGLSIGSAAVYDGSVLSAYQNVIVVLIQYRLGLLGFFSTGDEHAPGNYGLLDQVAALQWVQENIHSFGGDPGSVTIFGESAGGASVSLLLLSPLSTGLFHRAIAESGTAAMKGIVGDTLPVAQHLANRSGCDISSTQKIAECIKQWSTEDAIALSKETLHFLVTLDKTFLPKPVEELLQNQEFHKLPLMTGVTNDEFGWLLPRLLAPSGWIDGMDKEQVLSLMAPFNSETHLQWINELLIEEYLGSTADPIKIRDGYKEMMADIFFVIPALTLAKAHK</sequence>
<dbReference type="CDD" id="cd00312">
    <property type="entry name" value="Esterase_lipase"/>
    <property type="match status" value="1"/>
</dbReference>
<evidence type="ECO:0000256" key="5">
    <source>
        <dbReference type="SAM" id="MobiDB-lite"/>
    </source>
</evidence>
<dbReference type="PROSITE" id="PS00941">
    <property type="entry name" value="CARBOXYLESTERASE_B_2"/>
    <property type="match status" value="2"/>
</dbReference>
<dbReference type="InterPro" id="IPR019819">
    <property type="entry name" value="Carboxylesterase_B_CS"/>
</dbReference>
<dbReference type="Proteomes" id="UP000727407">
    <property type="component" value="Unassembled WGS sequence"/>
</dbReference>
<evidence type="ECO:0000256" key="4">
    <source>
        <dbReference type="SAM" id="Coils"/>
    </source>
</evidence>
<dbReference type="InterPro" id="IPR000159">
    <property type="entry name" value="RA_dom"/>
</dbReference>
<dbReference type="FunFam" id="3.40.50.1820:FF:000011">
    <property type="entry name" value="Carboxylic ester hydrolase"/>
    <property type="match status" value="2"/>
</dbReference>
<dbReference type="GO" id="GO:0007165">
    <property type="term" value="P:signal transduction"/>
    <property type="evidence" value="ECO:0007669"/>
    <property type="project" value="InterPro"/>
</dbReference>
<feature type="coiled-coil region" evidence="4">
    <location>
        <begin position="347"/>
        <end position="374"/>
    </location>
</feature>
<protein>
    <submittedName>
        <fullName evidence="7">Fatty acyl-CoA hydrolase, medium chain-like</fullName>
    </submittedName>
</protein>
<name>A0A8J4U446_CLAMG</name>
<comment type="similarity">
    <text evidence="1">Belongs to the type-B carboxylesterase/lipase family.</text>
</comment>
<evidence type="ECO:0000256" key="1">
    <source>
        <dbReference type="ARBA" id="ARBA00005964"/>
    </source>
</evidence>
<dbReference type="PROSITE" id="PS00122">
    <property type="entry name" value="CARBOXYLESTERASE_B_1"/>
    <property type="match status" value="2"/>
</dbReference>